<organism evidence="1 2">
    <name type="scientific">Sphingobacterium paludis</name>
    <dbReference type="NCBI Taxonomy" id="1476465"/>
    <lineage>
        <taxon>Bacteria</taxon>
        <taxon>Pseudomonadati</taxon>
        <taxon>Bacteroidota</taxon>
        <taxon>Sphingobacteriia</taxon>
        <taxon>Sphingobacteriales</taxon>
        <taxon>Sphingobacteriaceae</taxon>
        <taxon>Sphingobacterium</taxon>
    </lineage>
</organism>
<dbReference type="EMBL" id="SNZV01000016">
    <property type="protein sequence ID" value="TDS06567.1"/>
    <property type="molecule type" value="Genomic_DNA"/>
</dbReference>
<evidence type="ECO:0008006" key="3">
    <source>
        <dbReference type="Google" id="ProtNLM"/>
    </source>
</evidence>
<dbReference type="AlphaFoldDB" id="A0A4R7CQD6"/>
<proteinExistence type="predicted"/>
<dbReference type="OrthoDB" id="763908at2"/>
<keyword evidence="2" id="KW-1185">Reference proteome</keyword>
<name>A0A4R7CQD6_9SPHI</name>
<evidence type="ECO:0000313" key="2">
    <source>
        <dbReference type="Proteomes" id="UP000294752"/>
    </source>
</evidence>
<gene>
    <name evidence="1" type="ORF">B0I21_1167</name>
</gene>
<accession>A0A4R7CQD6</accession>
<dbReference type="PROSITE" id="PS51257">
    <property type="entry name" value="PROKAR_LIPOPROTEIN"/>
    <property type="match status" value="1"/>
</dbReference>
<dbReference type="Proteomes" id="UP000294752">
    <property type="component" value="Unassembled WGS sequence"/>
</dbReference>
<comment type="caution">
    <text evidence="1">The sequence shown here is derived from an EMBL/GenBank/DDBJ whole genome shotgun (WGS) entry which is preliminary data.</text>
</comment>
<evidence type="ECO:0000313" key="1">
    <source>
        <dbReference type="EMBL" id="TDS06567.1"/>
    </source>
</evidence>
<reference evidence="1 2" key="1">
    <citation type="submission" date="2019-03" db="EMBL/GenBank/DDBJ databases">
        <title>Genomic Encyclopedia of Type Strains, Phase III (KMG-III): the genomes of soil and plant-associated and newly described type strains.</title>
        <authorList>
            <person name="Whitman W."/>
        </authorList>
    </citation>
    <scope>NUCLEOTIDE SEQUENCE [LARGE SCALE GENOMIC DNA]</scope>
    <source>
        <strain evidence="1 2">CGMCC 1.12801</strain>
    </source>
</reference>
<sequence length="211" mass="24200">MKAIHTTILYLLFLSIYACNQDKKAARNPALDSAEELIDSNAKAIAVAPDWIKIFNDFRSAASTDDLAKQKSYFSFPINADTTQIWYAVYDQIDEEKWPSSFPPLFSENDFEVYHKYLFSEDFKNGLSKVDLKSLGNDGQYTTPILSENKRPYYLAVHFDQISETLQLTLSYSGENNEQGEYLSEGEYALIYFFRIGKSESLKFDKMLFAG</sequence>
<dbReference type="RefSeq" id="WP_133642192.1">
    <property type="nucleotide sequence ID" value="NZ_SNZV01000016.1"/>
</dbReference>
<protein>
    <recommendedName>
        <fullName evidence="3">Lipoprotein</fullName>
    </recommendedName>
</protein>